<gene>
    <name evidence="2" type="ORF">RGQ29_019802</name>
</gene>
<dbReference type="InterPro" id="IPR036047">
    <property type="entry name" value="F-box-like_dom_sf"/>
</dbReference>
<dbReference type="InterPro" id="IPR032675">
    <property type="entry name" value="LRR_dom_sf"/>
</dbReference>
<dbReference type="PROSITE" id="PS50181">
    <property type="entry name" value="FBOX"/>
    <property type="match status" value="1"/>
</dbReference>
<dbReference type="InterPro" id="IPR053781">
    <property type="entry name" value="F-box_AtFBL13-like"/>
</dbReference>
<feature type="domain" description="F-box" evidence="1">
    <location>
        <begin position="19"/>
        <end position="69"/>
    </location>
</feature>
<dbReference type="Proteomes" id="UP001324115">
    <property type="component" value="Unassembled WGS sequence"/>
</dbReference>
<keyword evidence="3" id="KW-1185">Reference proteome</keyword>
<protein>
    <recommendedName>
        <fullName evidence="1">F-box domain-containing protein</fullName>
    </recommendedName>
</protein>
<comment type="caution">
    <text evidence="2">The sequence shown here is derived from an EMBL/GenBank/DDBJ whole genome shotgun (WGS) entry which is preliminary data.</text>
</comment>
<reference evidence="2 3" key="1">
    <citation type="journal article" date="2023" name="G3 (Bethesda)">
        <title>A haplotype-resolved chromosome-scale genome for Quercus rubra L. provides insights into the genetics of adaptive traits for red oak species.</title>
        <authorList>
            <person name="Kapoor B."/>
            <person name="Jenkins J."/>
            <person name="Schmutz J."/>
            <person name="Zhebentyayeva T."/>
            <person name="Kuelheim C."/>
            <person name="Coggeshall M."/>
            <person name="Heim C."/>
            <person name="Lasky J.R."/>
            <person name="Leites L."/>
            <person name="Islam-Faridi N."/>
            <person name="Romero-Severson J."/>
            <person name="DeLeo V.L."/>
            <person name="Lucas S.M."/>
            <person name="Lazic D."/>
            <person name="Gailing O."/>
            <person name="Carlson J."/>
            <person name="Staton M."/>
        </authorList>
    </citation>
    <scope>NUCLEOTIDE SEQUENCE [LARGE SCALE GENOMIC DNA]</scope>
    <source>
        <strain evidence="2">Pseudo-F2</strain>
    </source>
</reference>
<dbReference type="InterPro" id="IPR055411">
    <property type="entry name" value="LRR_FXL15/At3g58940/PEG3-like"/>
</dbReference>
<dbReference type="AlphaFoldDB" id="A0AAN7ITH5"/>
<evidence type="ECO:0000313" key="2">
    <source>
        <dbReference type="EMBL" id="KAK4588939.1"/>
    </source>
</evidence>
<organism evidence="2 3">
    <name type="scientific">Quercus rubra</name>
    <name type="common">Northern red oak</name>
    <name type="synonym">Quercus borealis</name>
    <dbReference type="NCBI Taxonomy" id="3512"/>
    <lineage>
        <taxon>Eukaryota</taxon>
        <taxon>Viridiplantae</taxon>
        <taxon>Streptophyta</taxon>
        <taxon>Embryophyta</taxon>
        <taxon>Tracheophyta</taxon>
        <taxon>Spermatophyta</taxon>
        <taxon>Magnoliopsida</taxon>
        <taxon>eudicotyledons</taxon>
        <taxon>Gunneridae</taxon>
        <taxon>Pentapetalae</taxon>
        <taxon>rosids</taxon>
        <taxon>fabids</taxon>
        <taxon>Fagales</taxon>
        <taxon>Fagaceae</taxon>
        <taxon>Quercus</taxon>
    </lineage>
</organism>
<dbReference type="EMBL" id="JAXUIC010000005">
    <property type="protein sequence ID" value="KAK4588939.1"/>
    <property type="molecule type" value="Genomic_DNA"/>
</dbReference>
<dbReference type="Pfam" id="PF08387">
    <property type="entry name" value="FBD"/>
    <property type="match status" value="1"/>
</dbReference>
<dbReference type="Pfam" id="PF24758">
    <property type="entry name" value="LRR_At5g56370"/>
    <property type="match status" value="1"/>
</dbReference>
<evidence type="ECO:0000313" key="3">
    <source>
        <dbReference type="Proteomes" id="UP001324115"/>
    </source>
</evidence>
<proteinExistence type="predicted"/>
<dbReference type="SUPFAM" id="SSF81383">
    <property type="entry name" value="F-box domain"/>
    <property type="match status" value="1"/>
</dbReference>
<name>A0AAN7ITH5_QUERU</name>
<dbReference type="PANTHER" id="PTHR31900">
    <property type="entry name" value="F-BOX/RNI SUPERFAMILY PROTEIN-RELATED"/>
    <property type="match status" value="1"/>
</dbReference>
<dbReference type="InterPro" id="IPR001810">
    <property type="entry name" value="F-box_dom"/>
</dbReference>
<dbReference type="PANTHER" id="PTHR31900:SF34">
    <property type="entry name" value="EMB|CAB62440.1-RELATED"/>
    <property type="match status" value="1"/>
</dbReference>
<dbReference type="Pfam" id="PF00646">
    <property type="entry name" value="F-box"/>
    <property type="match status" value="1"/>
</dbReference>
<accession>A0AAN7ITH5</accession>
<dbReference type="InterPro" id="IPR050232">
    <property type="entry name" value="FBL13/AtMIF1-like"/>
</dbReference>
<dbReference type="InterPro" id="IPR006566">
    <property type="entry name" value="FBD"/>
</dbReference>
<dbReference type="Gene3D" id="1.20.1280.50">
    <property type="match status" value="1"/>
</dbReference>
<dbReference type="Gene3D" id="3.80.10.10">
    <property type="entry name" value="Ribonuclease Inhibitor"/>
    <property type="match status" value="1"/>
</dbReference>
<evidence type="ECO:0000259" key="1">
    <source>
        <dbReference type="PROSITE" id="PS50181"/>
    </source>
</evidence>
<dbReference type="CDD" id="cd22160">
    <property type="entry name" value="F-box_AtFBL13-like"/>
    <property type="match status" value="1"/>
</dbReference>
<dbReference type="SUPFAM" id="SSF52047">
    <property type="entry name" value="RNI-like"/>
    <property type="match status" value="1"/>
</dbReference>
<sequence>MAESKSKRQKLSAENDAVVDRISNLPECLLIHILYFLPTKESMATSILSKRWKLLWSLVPKLEINKLELFCESADHFSRFLDLHKAPYLRTCRITYDFADCCSDLVDTWVNHVAAREVEELDLVINRDNDEWKPLELPHRVYYCKTLVVLKLLGRIMIDPPPSFQFPSLKKLGLFRLAYKSDSFFRLLSGCPVLEDLSFEREYSEGVNHYKICVPTLKRLSIFQYDFDQFDYDNEINPDDELNYKLEINAPAIEYFQFNGHLGDIIFLKELDNLVHADINICTFEAGEHGEEECYADRVFKLLDALYNAKFLSFSSGYSKCLSNGCTYPSLFQNLEQLDFIVNAWNWHMLQALLKNSPNLKVLDVTNESCRSLPHKLCWKKSPADPVCLSSHLETFYFNKVKGLEHEIEFVKYILKEARVSKRPMTCLLTVNKV</sequence>